<dbReference type="SUPFAM" id="SSF51206">
    <property type="entry name" value="cAMP-binding domain-like"/>
    <property type="match status" value="1"/>
</dbReference>
<dbReference type="Proteomes" id="UP000576082">
    <property type="component" value="Unassembled WGS sequence"/>
</dbReference>
<dbReference type="RefSeq" id="WP_169656971.1">
    <property type="nucleotide sequence ID" value="NZ_JABANE010000027.1"/>
</dbReference>
<comment type="caution">
    <text evidence="2">The sequence shown here is derived from an EMBL/GenBank/DDBJ whole genome shotgun (WGS) entry which is preliminary data.</text>
</comment>
<dbReference type="AlphaFoldDB" id="A0A7X9RU57"/>
<dbReference type="InterPro" id="IPR000595">
    <property type="entry name" value="cNMP-bd_dom"/>
</dbReference>
<keyword evidence="3" id="KW-1185">Reference proteome</keyword>
<evidence type="ECO:0000313" key="2">
    <source>
        <dbReference type="EMBL" id="NME68672.1"/>
    </source>
</evidence>
<organism evidence="2 3">
    <name type="scientific">Flammeovirga aprica JL-4</name>
    <dbReference type="NCBI Taxonomy" id="694437"/>
    <lineage>
        <taxon>Bacteria</taxon>
        <taxon>Pseudomonadati</taxon>
        <taxon>Bacteroidota</taxon>
        <taxon>Cytophagia</taxon>
        <taxon>Cytophagales</taxon>
        <taxon>Flammeovirgaceae</taxon>
        <taxon>Flammeovirga</taxon>
    </lineage>
</organism>
<gene>
    <name evidence="2" type="ORF">HHU12_11935</name>
</gene>
<evidence type="ECO:0000313" key="3">
    <source>
        <dbReference type="Proteomes" id="UP000576082"/>
    </source>
</evidence>
<dbReference type="Pfam" id="PF00027">
    <property type="entry name" value="cNMP_binding"/>
    <property type="match status" value="1"/>
</dbReference>
<feature type="domain" description="Cyclic nucleotide-binding" evidence="1">
    <location>
        <begin position="32"/>
        <end position="114"/>
    </location>
</feature>
<accession>A0A7X9RU57</accession>
<dbReference type="EMBL" id="JABANE010000027">
    <property type="protein sequence ID" value="NME68672.1"/>
    <property type="molecule type" value="Genomic_DNA"/>
</dbReference>
<evidence type="ECO:0000259" key="1">
    <source>
        <dbReference type="Pfam" id="PF00027"/>
    </source>
</evidence>
<proteinExistence type="predicted"/>
<name>A0A7X9RU57_9BACT</name>
<sequence>MLQFISHCAKYINITIEDVAVINKIFLSQKTTKNTHLLQNEKHNKCFYFIEKGSVKLVSKSSNRKEEFFFQKGDFFSTYHIMQTKSQVFDIVFLEDTHYIEIPLENLFKLFDHNIKFKKLQEIMLFKREKKFEEINS</sequence>
<protein>
    <submittedName>
        <fullName evidence="2">Crp/Fnr family transcriptional regulator</fullName>
    </submittedName>
</protein>
<dbReference type="InterPro" id="IPR014710">
    <property type="entry name" value="RmlC-like_jellyroll"/>
</dbReference>
<dbReference type="Gene3D" id="2.60.120.10">
    <property type="entry name" value="Jelly Rolls"/>
    <property type="match status" value="1"/>
</dbReference>
<dbReference type="InterPro" id="IPR018490">
    <property type="entry name" value="cNMP-bd_dom_sf"/>
</dbReference>
<reference evidence="2 3" key="1">
    <citation type="submission" date="2020-04" db="EMBL/GenBank/DDBJ databases">
        <title>Flammeovirga sp. SR4, a novel species isolated from seawater.</title>
        <authorList>
            <person name="Wang X."/>
        </authorList>
    </citation>
    <scope>NUCLEOTIDE SEQUENCE [LARGE SCALE GENOMIC DNA]</scope>
    <source>
        <strain evidence="2 3">ATCC 23126</strain>
    </source>
</reference>